<name>A0A0E9QT18_ANGAN</name>
<evidence type="ECO:0000313" key="1">
    <source>
        <dbReference type="EMBL" id="JAH19592.1"/>
    </source>
</evidence>
<dbReference type="AlphaFoldDB" id="A0A0E9QT18"/>
<proteinExistence type="predicted"/>
<organism evidence="1">
    <name type="scientific">Anguilla anguilla</name>
    <name type="common">European freshwater eel</name>
    <name type="synonym">Muraena anguilla</name>
    <dbReference type="NCBI Taxonomy" id="7936"/>
    <lineage>
        <taxon>Eukaryota</taxon>
        <taxon>Metazoa</taxon>
        <taxon>Chordata</taxon>
        <taxon>Craniata</taxon>
        <taxon>Vertebrata</taxon>
        <taxon>Euteleostomi</taxon>
        <taxon>Actinopterygii</taxon>
        <taxon>Neopterygii</taxon>
        <taxon>Teleostei</taxon>
        <taxon>Anguilliformes</taxon>
        <taxon>Anguillidae</taxon>
        <taxon>Anguilla</taxon>
    </lineage>
</organism>
<sequence length="67" mass="7334">MHSVNCIKFGGKGIMIRGCFSWFEWAIGTLVQVKGTLNTTAYNDLLRNFCASKLCGYSLGRLSPVSA</sequence>
<reference evidence="1" key="1">
    <citation type="submission" date="2014-11" db="EMBL/GenBank/DDBJ databases">
        <authorList>
            <person name="Amaro Gonzalez C."/>
        </authorList>
    </citation>
    <scope>NUCLEOTIDE SEQUENCE</scope>
</reference>
<dbReference type="EMBL" id="GBXM01088985">
    <property type="protein sequence ID" value="JAH19592.1"/>
    <property type="molecule type" value="Transcribed_RNA"/>
</dbReference>
<protein>
    <submittedName>
        <fullName evidence="1">Uncharacterized protein</fullName>
    </submittedName>
</protein>
<accession>A0A0E9QT18</accession>
<reference evidence="1" key="2">
    <citation type="journal article" date="2015" name="Fish Shellfish Immunol.">
        <title>Early steps in the European eel (Anguilla anguilla)-Vibrio vulnificus interaction in the gills: Role of the RtxA13 toxin.</title>
        <authorList>
            <person name="Callol A."/>
            <person name="Pajuelo D."/>
            <person name="Ebbesson L."/>
            <person name="Teles M."/>
            <person name="MacKenzie S."/>
            <person name="Amaro C."/>
        </authorList>
    </citation>
    <scope>NUCLEOTIDE SEQUENCE</scope>
</reference>